<gene>
    <name evidence="2" type="primary">AABR07064386.1</name>
    <name evidence="2" type="ORF">PHOROB_LOCUS11433</name>
</gene>
<evidence type="ECO:0000313" key="3">
    <source>
        <dbReference type="Proteomes" id="UP001152836"/>
    </source>
</evidence>
<protein>
    <submittedName>
        <fullName evidence="2">AABR07064386.1 protein</fullName>
    </submittedName>
</protein>
<proteinExistence type="predicted"/>
<reference evidence="2" key="1">
    <citation type="submission" date="2022-06" db="EMBL/GenBank/DDBJ databases">
        <authorList>
            <person name="Andreotti S."/>
            <person name="Wyler E."/>
        </authorList>
    </citation>
    <scope>NUCLEOTIDE SEQUENCE</scope>
</reference>
<keyword evidence="3" id="KW-1185">Reference proteome</keyword>
<feature type="compositionally biased region" description="Low complexity" evidence="1">
    <location>
        <begin position="84"/>
        <end position="94"/>
    </location>
</feature>
<organism evidence="2 3">
    <name type="scientific">Phodopus roborovskii</name>
    <name type="common">Roborovski's desert hamster</name>
    <name type="synonym">Cricetulus roborovskii</name>
    <dbReference type="NCBI Taxonomy" id="109678"/>
    <lineage>
        <taxon>Eukaryota</taxon>
        <taxon>Metazoa</taxon>
        <taxon>Chordata</taxon>
        <taxon>Craniata</taxon>
        <taxon>Vertebrata</taxon>
        <taxon>Euteleostomi</taxon>
        <taxon>Mammalia</taxon>
        <taxon>Eutheria</taxon>
        <taxon>Euarchontoglires</taxon>
        <taxon>Glires</taxon>
        <taxon>Rodentia</taxon>
        <taxon>Myomorpha</taxon>
        <taxon>Muroidea</taxon>
        <taxon>Cricetidae</taxon>
        <taxon>Cricetinae</taxon>
        <taxon>Phodopus</taxon>
    </lineage>
</organism>
<accession>A0AAU9ZQS7</accession>
<comment type="caution">
    <text evidence="2">The sequence shown here is derived from an EMBL/GenBank/DDBJ whole genome shotgun (WGS) entry which is preliminary data.</text>
</comment>
<feature type="region of interest" description="Disordered" evidence="1">
    <location>
        <begin position="42"/>
        <end position="117"/>
    </location>
</feature>
<evidence type="ECO:0000313" key="2">
    <source>
        <dbReference type="EMBL" id="CAH6838644.1"/>
    </source>
</evidence>
<dbReference type="AlphaFoldDB" id="A0AAU9ZQS7"/>
<evidence type="ECO:0000256" key="1">
    <source>
        <dbReference type="SAM" id="MobiDB-lite"/>
    </source>
</evidence>
<name>A0AAU9ZQS7_PHORO</name>
<sequence length="358" mass="40353">MSIIPKHFGLTAREESYMFKELEKIRQKSKKECSELKQKLAVRSALGASSEDDLEDQDQDQEAQQHSTQGKGKVSWAAKPPLPSSSKAQSSERSATADLQGAPPSTRRRPVKPLPFRPRDFYLRSSAYLRHCVPREPPAIARQAGTARPVVLLRPRLRLRKPLIKIWGEPVSRRLFAMSPSHEAPGIDVSRQRYRLASSLSSLGSEADESGRLLRKLRIHTYFLREGMSGFRWIRPSSRGGRDGSSTSQATWPLPVARFIPTSIEEIIASLQSEAQLASDQTIKELIQSILGQNYDLTMEFSLFLSTMVYSIPSTVPFYFLLGGLWSLEGSSVSPNEKGSLKVDMHIYTLNYMYYIYI</sequence>
<feature type="compositionally biased region" description="Acidic residues" evidence="1">
    <location>
        <begin position="50"/>
        <end position="61"/>
    </location>
</feature>
<dbReference type="EMBL" id="CALSGD010001498">
    <property type="protein sequence ID" value="CAH6838644.1"/>
    <property type="molecule type" value="Genomic_DNA"/>
</dbReference>
<dbReference type="Proteomes" id="UP001152836">
    <property type="component" value="Unassembled WGS sequence"/>
</dbReference>